<dbReference type="EMBL" id="JARBHB010000002">
    <property type="protein sequence ID" value="KAJ8892152.1"/>
    <property type="molecule type" value="Genomic_DNA"/>
</dbReference>
<name>A0ABQ9I670_9NEOP</name>
<dbReference type="Proteomes" id="UP001159363">
    <property type="component" value="Chromosome 2"/>
</dbReference>
<keyword evidence="2" id="KW-1185">Reference proteome</keyword>
<reference evidence="1 2" key="1">
    <citation type="submission" date="2023-02" db="EMBL/GenBank/DDBJ databases">
        <title>LHISI_Scaffold_Assembly.</title>
        <authorList>
            <person name="Stuart O.P."/>
            <person name="Cleave R."/>
            <person name="Magrath M.J.L."/>
            <person name="Mikheyev A.S."/>
        </authorList>
    </citation>
    <scope>NUCLEOTIDE SEQUENCE [LARGE SCALE GENOMIC DNA]</scope>
    <source>
        <strain evidence="1">Daus_M_001</strain>
        <tissue evidence="1">Leg muscle</tissue>
    </source>
</reference>
<evidence type="ECO:0000313" key="2">
    <source>
        <dbReference type="Proteomes" id="UP001159363"/>
    </source>
</evidence>
<protein>
    <submittedName>
        <fullName evidence="1">Uncharacterized protein</fullName>
    </submittedName>
</protein>
<comment type="caution">
    <text evidence="1">The sequence shown here is derived from an EMBL/GenBank/DDBJ whole genome shotgun (WGS) entry which is preliminary data.</text>
</comment>
<evidence type="ECO:0000313" key="1">
    <source>
        <dbReference type="EMBL" id="KAJ8892152.1"/>
    </source>
</evidence>
<proteinExistence type="predicted"/>
<organism evidence="1 2">
    <name type="scientific">Dryococelus australis</name>
    <dbReference type="NCBI Taxonomy" id="614101"/>
    <lineage>
        <taxon>Eukaryota</taxon>
        <taxon>Metazoa</taxon>
        <taxon>Ecdysozoa</taxon>
        <taxon>Arthropoda</taxon>
        <taxon>Hexapoda</taxon>
        <taxon>Insecta</taxon>
        <taxon>Pterygota</taxon>
        <taxon>Neoptera</taxon>
        <taxon>Polyneoptera</taxon>
        <taxon>Phasmatodea</taxon>
        <taxon>Verophasmatodea</taxon>
        <taxon>Anareolatae</taxon>
        <taxon>Phasmatidae</taxon>
        <taxon>Eurycanthinae</taxon>
        <taxon>Dryococelus</taxon>
    </lineage>
</organism>
<feature type="non-terminal residue" evidence="1">
    <location>
        <position position="61"/>
    </location>
</feature>
<sequence>MKRVKTEYWNRLKTATLDNLMRISDGYRNFFLTKRPHWPDTTPYEPWACTSKESNVCEFYE</sequence>
<gene>
    <name evidence="1" type="ORF">PR048_004732</name>
</gene>
<accession>A0ABQ9I670</accession>